<feature type="domain" description="Subtilisin-like protease fibronectin type-III" evidence="10">
    <location>
        <begin position="612"/>
        <end position="715"/>
    </location>
</feature>
<evidence type="ECO:0000259" key="10">
    <source>
        <dbReference type="Pfam" id="PF17766"/>
    </source>
</evidence>
<dbReference type="Gene3D" id="3.40.50.200">
    <property type="entry name" value="Peptidase S8/S53 domain"/>
    <property type="match status" value="1"/>
</dbReference>
<dbReference type="OrthoDB" id="891290at2759"/>
<dbReference type="Pfam" id="PF17766">
    <property type="entry name" value="fn3_6"/>
    <property type="match status" value="1"/>
</dbReference>
<comment type="similarity">
    <text evidence="1 7">Belongs to the peptidase S8 family.</text>
</comment>
<gene>
    <name evidence="11" type="ORF">PHJA_002916700</name>
</gene>
<dbReference type="InterPro" id="IPR015500">
    <property type="entry name" value="Peptidase_S8_subtilisin-rel"/>
</dbReference>
<dbReference type="PROSITE" id="PS00138">
    <property type="entry name" value="SUBTILASE_SER"/>
    <property type="match status" value="1"/>
</dbReference>
<evidence type="ECO:0000256" key="7">
    <source>
        <dbReference type="PROSITE-ProRule" id="PRU01240"/>
    </source>
</evidence>
<dbReference type="AlphaFoldDB" id="A0A830D7N3"/>
<evidence type="ECO:0000259" key="9">
    <source>
        <dbReference type="Pfam" id="PF05922"/>
    </source>
</evidence>
<sequence>MFLLHTYERGFLGFAARLTDEEAKSLSSRPGVVSVFPDIVFQIQTTRSWEFLEQQQVIDLEFDSTPRSIAYNSSTVGADTIIGFLDTGIWPESQSFNDADMGPIPSRWKGMCMAGDNFTSSSCNRKLIGARFYDDEFGSYVMGTPRDGKGHGTHVASIAAGRHFVGASYYGLARGTARGGSPTSRIAVYRVCTVKPQPGCFGSAILKGFDDAIADGVDVLSISIVYYKPTVPDFSADPIAIGAFHAVEQGIMVVCAAGNLGPSPATVVNVAPWILTVAATTIDRAFVAGVVLGGNQEIIKGQGINFSNLKRTPIYPLIDGVSAKYRNILIFSFKFRSCTPGSLDGEKVKGKILMCVNTVMFNQVVNKFEKLKSFYGVIGMILIDNEGEQMAPEFGIHPIAVVSVEDGLRVLSYIRSNSNPVATILPTVVVTPNNKSAPVVAKFSSRGPTPGFEGLLKPDIAAPGVMILAAWPTFVTEETVMGREPPPFAILSGTSMACPHVAALAAMVKSRNPTWGPSAIRSAIMTTAINRNNLDSPITTTLRGSRATPYDIGAGEISTSGPIQPGLVYETETLDYITFLCDISYNQTKIELIAPGVLCPVNNKSSSDSVSDMNYPSFSISNLKENELRTVARTVTNVGEDDESIYEAAVDAPAGVDVQVVPGQLHFTKDVRKLRFQVAFKLTSAVKSRGGGEDVLFGTIVWTSAERKVRSPFVVTIVSNPHVTHSGCAARASVSYMFLLLSLLFV</sequence>
<dbReference type="InterPro" id="IPR045051">
    <property type="entry name" value="SBT"/>
</dbReference>
<evidence type="ECO:0000256" key="1">
    <source>
        <dbReference type="ARBA" id="ARBA00011073"/>
    </source>
</evidence>
<keyword evidence="4 7" id="KW-0378">Hydrolase</keyword>
<keyword evidence="3" id="KW-0732">Signal</keyword>
<dbReference type="PANTHER" id="PTHR10795">
    <property type="entry name" value="PROPROTEIN CONVERTASE SUBTILISIN/KEXIN"/>
    <property type="match status" value="1"/>
</dbReference>
<dbReference type="PROSITE" id="PS51892">
    <property type="entry name" value="SUBTILASE"/>
    <property type="match status" value="1"/>
</dbReference>
<evidence type="ECO:0000256" key="3">
    <source>
        <dbReference type="ARBA" id="ARBA00022729"/>
    </source>
</evidence>
<protein>
    <submittedName>
        <fullName evidence="11">Co(2)-response secreted protease</fullName>
    </submittedName>
</protein>
<dbReference type="InterPro" id="IPR000209">
    <property type="entry name" value="Peptidase_S8/S53_dom"/>
</dbReference>
<dbReference type="InterPro" id="IPR010259">
    <property type="entry name" value="S8pro/Inhibitor_I9"/>
</dbReference>
<dbReference type="InterPro" id="IPR036852">
    <property type="entry name" value="Peptidase_S8/S53_dom_sf"/>
</dbReference>
<dbReference type="GO" id="GO:0006508">
    <property type="term" value="P:proteolysis"/>
    <property type="evidence" value="ECO:0007669"/>
    <property type="project" value="UniProtKB-KW"/>
</dbReference>
<dbReference type="InterPro" id="IPR022398">
    <property type="entry name" value="Peptidase_S8_His-AS"/>
</dbReference>
<name>A0A830D7N3_9LAMI</name>
<accession>A0A830D7N3</accession>
<dbReference type="InterPro" id="IPR037045">
    <property type="entry name" value="S8pro/Inhibitor_I9_sf"/>
</dbReference>
<keyword evidence="12" id="KW-1185">Reference proteome</keyword>
<dbReference type="InterPro" id="IPR041469">
    <property type="entry name" value="Subtilisin-like_FN3"/>
</dbReference>
<comment type="caution">
    <text evidence="11">The sequence shown here is derived from an EMBL/GenBank/DDBJ whole genome shotgun (WGS) entry which is preliminary data.</text>
</comment>
<dbReference type="EMBL" id="BMAC01001711">
    <property type="protein sequence ID" value="GFQ07727.1"/>
    <property type="molecule type" value="Genomic_DNA"/>
</dbReference>
<dbReference type="FunFam" id="3.40.50.200:FF:000006">
    <property type="entry name" value="Subtilisin-like protease SBT1.5"/>
    <property type="match status" value="1"/>
</dbReference>
<dbReference type="SUPFAM" id="SSF52743">
    <property type="entry name" value="Subtilisin-like"/>
    <property type="match status" value="1"/>
</dbReference>
<dbReference type="InterPro" id="IPR023828">
    <property type="entry name" value="Peptidase_S8_Ser-AS"/>
</dbReference>
<evidence type="ECO:0000256" key="5">
    <source>
        <dbReference type="ARBA" id="ARBA00022825"/>
    </source>
</evidence>
<feature type="active site" description="Charge relay system" evidence="6 7">
    <location>
        <position position="495"/>
    </location>
</feature>
<dbReference type="PROSITE" id="PS00137">
    <property type="entry name" value="SUBTILASE_HIS"/>
    <property type="match status" value="1"/>
</dbReference>
<feature type="domain" description="Peptidase S8/S53" evidence="8">
    <location>
        <begin position="77"/>
        <end position="532"/>
    </location>
</feature>
<dbReference type="GO" id="GO:0004252">
    <property type="term" value="F:serine-type endopeptidase activity"/>
    <property type="evidence" value="ECO:0007669"/>
    <property type="project" value="UniProtKB-UniRule"/>
</dbReference>
<organism evidence="11 12">
    <name type="scientific">Phtheirospermum japonicum</name>
    <dbReference type="NCBI Taxonomy" id="374723"/>
    <lineage>
        <taxon>Eukaryota</taxon>
        <taxon>Viridiplantae</taxon>
        <taxon>Streptophyta</taxon>
        <taxon>Embryophyta</taxon>
        <taxon>Tracheophyta</taxon>
        <taxon>Spermatophyta</taxon>
        <taxon>Magnoliopsida</taxon>
        <taxon>eudicotyledons</taxon>
        <taxon>Gunneridae</taxon>
        <taxon>Pentapetalae</taxon>
        <taxon>asterids</taxon>
        <taxon>lamiids</taxon>
        <taxon>Lamiales</taxon>
        <taxon>Orobanchaceae</taxon>
        <taxon>Orobanchaceae incertae sedis</taxon>
        <taxon>Phtheirospermum</taxon>
    </lineage>
</organism>
<keyword evidence="5 7" id="KW-0720">Serine protease</keyword>
<dbReference type="Pfam" id="PF05922">
    <property type="entry name" value="Inhibitor_I9"/>
    <property type="match status" value="1"/>
</dbReference>
<keyword evidence="2 7" id="KW-0645">Protease</keyword>
<feature type="active site" description="Charge relay system" evidence="6 7">
    <location>
        <position position="151"/>
    </location>
</feature>
<reference evidence="11" key="1">
    <citation type="submission" date="2020-07" db="EMBL/GenBank/DDBJ databases">
        <title>Ethylene signaling mediates host invasion by parasitic plants.</title>
        <authorList>
            <person name="Yoshida S."/>
        </authorList>
    </citation>
    <scope>NUCLEOTIDE SEQUENCE</scope>
    <source>
        <strain evidence="11">Okayama</strain>
    </source>
</reference>
<dbReference type="Gene3D" id="2.60.40.2310">
    <property type="match status" value="1"/>
</dbReference>
<evidence type="ECO:0000256" key="4">
    <source>
        <dbReference type="ARBA" id="ARBA00022801"/>
    </source>
</evidence>
<feature type="active site" description="Charge relay system" evidence="6 7">
    <location>
        <position position="86"/>
    </location>
</feature>
<evidence type="ECO:0000256" key="6">
    <source>
        <dbReference type="PIRSR" id="PIRSR615500-1"/>
    </source>
</evidence>
<dbReference type="Proteomes" id="UP000653305">
    <property type="component" value="Unassembled WGS sequence"/>
</dbReference>
<dbReference type="CDD" id="cd02120">
    <property type="entry name" value="PA_subtilisin_like"/>
    <property type="match status" value="1"/>
</dbReference>
<evidence type="ECO:0000313" key="12">
    <source>
        <dbReference type="Proteomes" id="UP000653305"/>
    </source>
</evidence>
<dbReference type="CDD" id="cd04852">
    <property type="entry name" value="Peptidases_S8_3"/>
    <property type="match status" value="1"/>
</dbReference>
<evidence type="ECO:0000256" key="2">
    <source>
        <dbReference type="ARBA" id="ARBA00022670"/>
    </source>
</evidence>
<feature type="domain" description="Inhibitor I9" evidence="9">
    <location>
        <begin position="3"/>
        <end position="43"/>
    </location>
</feature>
<dbReference type="Pfam" id="PF00082">
    <property type="entry name" value="Peptidase_S8"/>
    <property type="match status" value="1"/>
</dbReference>
<evidence type="ECO:0000259" key="8">
    <source>
        <dbReference type="Pfam" id="PF00082"/>
    </source>
</evidence>
<dbReference type="PRINTS" id="PR00723">
    <property type="entry name" value="SUBTILISIN"/>
</dbReference>
<proteinExistence type="inferred from homology"/>
<dbReference type="InterPro" id="IPR034197">
    <property type="entry name" value="Peptidases_S8_3"/>
</dbReference>
<dbReference type="Gene3D" id="3.50.30.30">
    <property type="match status" value="1"/>
</dbReference>
<dbReference type="Gene3D" id="3.30.70.80">
    <property type="entry name" value="Peptidase S8 propeptide/proteinase inhibitor I9"/>
    <property type="match status" value="1"/>
</dbReference>
<evidence type="ECO:0000313" key="11">
    <source>
        <dbReference type="EMBL" id="GFQ07727.1"/>
    </source>
</evidence>